<keyword evidence="1" id="KW-0472">Membrane</keyword>
<keyword evidence="1" id="KW-0812">Transmembrane</keyword>
<dbReference type="AlphaFoldDB" id="A0A7W6FP56"/>
<name>A0A7W6FP56_9SPHN</name>
<reference evidence="2 3" key="1">
    <citation type="submission" date="2020-08" db="EMBL/GenBank/DDBJ databases">
        <title>Genomic Encyclopedia of Type Strains, Phase IV (KMG-IV): sequencing the most valuable type-strain genomes for metagenomic binning, comparative biology and taxonomic classification.</title>
        <authorList>
            <person name="Goeker M."/>
        </authorList>
    </citation>
    <scope>NUCLEOTIDE SEQUENCE [LARGE SCALE GENOMIC DNA]</scope>
    <source>
        <strain evidence="2 3">DSM 26189</strain>
    </source>
</reference>
<dbReference type="PANTHER" id="PTHR34980">
    <property type="entry name" value="INNER MEMBRANE PROTEIN-RELATED-RELATED"/>
    <property type="match status" value="1"/>
</dbReference>
<keyword evidence="1" id="KW-1133">Transmembrane helix</keyword>
<dbReference type="Proteomes" id="UP000571950">
    <property type="component" value="Unassembled WGS sequence"/>
</dbReference>
<dbReference type="RefSeq" id="WP_284277279.1">
    <property type="nucleotide sequence ID" value="NZ_BSPS01000018.1"/>
</dbReference>
<organism evidence="2 3">
    <name type="scientific">Sphingobium jiangsuense</name>
    <dbReference type="NCBI Taxonomy" id="870476"/>
    <lineage>
        <taxon>Bacteria</taxon>
        <taxon>Pseudomonadati</taxon>
        <taxon>Pseudomonadota</taxon>
        <taxon>Alphaproteobacteria</taxon>
        <taxon>Sphingomonadales</taxon>
        <taxon>Sphingomonadaceae</taxon>
        <taxon>Sphingobium</taxon>
    </lineage>
</organism>
<protein>
    <submittedName>
        <fullName evidence="2">Uncharacterized membrane protein YhaH (DUF805 family)</fullName>
    </submittedName>
</protein>
<feature type="transmembrane region" description="Helical" evidence="1">
    <location>
        <begin position="100"/>
        <end position="121"/>
    </location>
</feature>
<keyword evidence="3" id="KW-1185">Reference proteome</keyword>
<dbReference type="GO" id="GO:0005886">
    <property type="term" value="C:plasma membrane"/>
    <property type="evidence" value="ECO:0007669"/>
    <property type="project" value="TreeGrafter"/>
</dbReference>
<gene>
    <name evidence="2" type="ORF">GGR43_001271</name>
</gene>
<proteinExistence type="predicted"/>
<dbReference type="Pfam" id="PF05656">
    <property type="entry name" value="DUF805"/>
    <property type="match status" value="1"/>
</dbReference>
<accession>A0A7W6FP56</accession>
<sequence length="140" mass="16130">MKQWMLLPFRRYFEFSGRSRPREYWSYVLFLFLAAIVISIVEGLFGFGQSSEWLYRNGWNLRAGARHEGGPLFGLFALVTFIPSIAVAVRRLHDSDRPAWWLLLAFLPLIGQIWLLVLMIIGGTRGPNRFGPDPVEHPPV</sequence>
<feature type="transmembrane region" description="Helical" evidence="1">
    <location>
        <begin position="69"/>
        <end position="88"/>
    </location>
</feature>
<evidence type="ECO:0000313" key="3">
    <source>
        <dbReference type="Proteomes" id="UP000571950"/>
    </source>
</evidence>
<evidence type="ECO:0000313" key="2">
    <source>
        <dbReference type="EMBL" id="MBB3925558.1"/>
    </source>
</evidence>
<evidence type="ECO:0000256" key="1">
    <source>
        <dbReference type="SAM" id="Phobius"/>
    </source>
</evidence>
<dbReference type="EMBL" id="JACIDT010000003">
    <property type="protein sequence ID" value="MBB3925558.1"/>
    <property type="molecule type" value="Genomic_DNA"/>
</dbReference>
<comment type="caution">
    <text evidence="2">The sequence shown here is derived from an EMBL/GenBank/DDBJ whole genome shotgun (WGS) entry which is preliminary data.</text>
</comment>
<dbReference type="InterPro" id="IPR008523">
    <property type="entry name" value="DUF805"/>
</dbReference>
<feature type="transmembrane region" description="Helical" evidence="1">
    <location>
        <begin position="24"/>
        <end position="48"/>
    </location>
</feature>
<dbReference type="PANTHER" id="PTHR34980:SF2">
    <property type="entry name" value="INNER MEMBRANE PROTEIN YHAH-RELATED"/>
    <property type="match status" value="1"/>
</dbReference>